<keyword evidence="5" id="KW-1185">Reference proteome</keyword>
<comment type="similarity">
    <text evidence="1 2">Belongs to the enoyl-CoA hydratase/isomerase family.</text>
</comment>
<evidence type="ECO:0000256" key="3">
    <source>
        <dbReference type="SAM" id="MobiDB-lite"/>
    </source>
</evidence>
<dbReference type="PROSITE" id="PS00166">
    <property type="entry name" value="ENOYL_COA_HYDRATASE"/>
    <property type="match status" value="1"/>
</dbReference>
<dbReference type="InterPro" id="IPR029045">
    <property type="entry name" value="ClpP/crotonase-like_dom_sf"/>
</dbReference>
<name>A0A8J2U0G6_9MICO</name>
<sequence>MSTSTDVRQERPGVLHVRINRPEARNAINDVVAGELARTFESAENSREVRVLVLSGAGEGFSAGLDLKAFADHGETGEVPGRGFAGIAKRPPSKPLIAAIEGFALAGGFELALACDMIVASRDARVGLPEVKRGLVADGGSLLRLPERMPLPIVMELALLGHTVPVETLHRWGVVNRVTEPGGAVTEALELASAIAANAPLATAATKQVLAHSSRALHAAGWEEQARITQPVWASEDAREGARAFKEKRDPVFRGS</sequence>
<dbReference type="Pfam" id="PF00378">
    <property type="entry name" value="ECH_1"/>
    <property type="match status" value="1"/>
</dbReference>
<reference evidence="4" key="1">
    <citation type="journal article" date="2014" name="Int. J. Syst. Evol. Microbiol.">
        <title>Complete genome sequence of Corynebacterium casei LMG S-19264T (=DSM 44701T), isolated from a smear-ripened cheese.</title>
        <authorList>
            <consortium name="US DOE Joint Genome Institute (JGI-PGF)"/>
            <person name="Walter F."/>
            <person name="Albersmeier A."/>
            <person name="Kalinowski J."/>
            <person name="Ruckert C."/>
        </authorList>
    </citation>
    <scope>NUCLEOTIDE SEQUENCE</scope>
    <source>
        <strain evidence="4">CGMCC 1.12785</strain>
    </source>
</reference>
<dbReference type="PANTHER" id="PTHR43802">
    <property type="entry name" value="ENOYL-COA HYDRATASE"/>
    <property type="match status" value="1"/>
</dbReference>
<comment type="caution">
    <text evidence="4">The sequence shown here is derived from an EMBL/GenBank/DDBJ whole genome shotgun (WGS) entry which is preliminary data.</text>
</comment>
<dbReference type="Gene3D" id="1.10.12.10">
    <property type="entry name" value="Lyase 2-enoyl-coa Hydratase, Chain A, domain 2"/>
    <property type="match status" value="1"/>
</dbReference>
<dbReference type="RefSeq" id="WP_188551566.1">
    <property type="nucleotide sequence ID" value="NZ_BMFY01000014.1"/>
</dbReference>
<evidence type="ECO:0000313" key="4">
    <source>
        <dbReference type="EMBL" id="GGA23809.1"/>
    </source>
</evidence>
<evidence type="ECO:0000313" key="5">
    <source>
        <dbReference type="Proteomes" id="UP000616114"/>
    </source>
</evidence>
<reference evidence="4" key="2">
    <citation type="submission" date="2020-09" db="EMBL/GenBank/DDBJ databases">
        <authorList>
            <person name="Sun Q."/>
            <person name="Zhou Y."/>
        </authorList>
    </citation>
    <scope>NUCLEOTIDE SEQUENCE</scope>
    <source>
        <strain evidence="4">CGMCC 1.12785</strain>
    </source>
</reference>
<dbReference type="AlphaFoldDB" id="A0A8J2U0G6"/>
<dbReference type="Proteomes" id="UP000616114">
    <property type="component" value="Unassembled WGS sequence"/>
</dbReference>
<gene>
    <name evidence="4" type="primary">paaG</name>
    <name evidence="4" type="ORF">GCM10011333_28530</name>
</gene>
<evidence type="ECO:0000256" key="1">
    <source>
        <dbReference type="ARBA" id="ARBA00005254"/>
    </source>
</evidence>
<proteinExistence type="inferred from homology"/>
<dbReference type="CDD" id="cd06558">
    <property type="entry name" value="crotonase-like"/>
    <property type="match status" value="1"/>
</dbReference>
<dbReference type="Gene3D" id="3.90.226.10">
    <property type="entry name" value="2-enoyl-CoA Hydratase, Chain A, domain 1"/>
    <property type="match status" value="1"/>
</dbReference>
<dbReference type="GO" id="GO:0003824">
    <property type="term" value="F:catalytic activity"/>
    <property type="evidence" value="ECO:0007669"/>
    <property type="project" value="InterPro"/>
</dbReference>
<dbReference type="PANTHER" id="PTHR43802:SF1">
    <property type="entry name" value="IP11341P-RELATED"/>
    <property type="match status" value="1"/>
</dbReference>
<dbReference type="InterPro" id="IPR018376">
    <property type="entry name" value="Enoyl-CoA_hyd/isom_CS"/>
</dbReference>
<dbReference type="InterPro" id="IPR014748">
    <property type="entry name" value="Enoyl-CoA_hydra_C"/>
</dbReference>
<evidence type="ECO:0000256" key="2">
    <source>
        <dbReference type="RuleBase" id="RU003707"/>
    </source>
</evidence>
<accession>A0A8J2U0G6</accession>
<dbReference type="SUPFAM" id="SSF52096">
    <property type="entry name" value="ClpP/crotonase"/>
    <property type="match status" value="1"/>
</dbReference>
<organism evidence="4 5">
    <name type="scientific">Sediminivirga luteola</name>
    <dbReference type="NCBI Taxonomy" id="1774748"/>
    <lineage>
        <taxon>Bacteria</taxon>
        <taxon>Bacillati</taxon>
        <taxon>Actinomycetota</taxon>
        <taxon>Actinomycetes</taxon>
        <taxon>Micrococcales</taxon>
        <taxon>Brevibacteriaceae</taxon>
        <taxon>Sediminivirga</taxon>
    </lineage>
</organism>
<feature type="region of interest" description="Disordered" evidence="3">
    <location>
        <begin position="235"/>
        <end position="256"/>
    </location>
</feature>
<protein>
    <submittedName>
        <fullName evidence="4">Enoyl-CoA hydratase</fullName>
    </submittedName>
</protein>
<dbReference type="InterPro" id="IPR001753">
    <property type="entry name" value="Enoyl-CoA_hydra/iso"/>
</dbReference>
<dbReference type="NCBIfam" id="NF006100">
    <property type="entry name" value="PRK08252.1"/>
    <property type="match status" value="1"/>
</dbReference>
<feature type="compositionally biased region" description="Basic and acidic residues" evidence="3">
    <location>
        <begin position="236"/>
        <end position="256"/>
    </location>
</feature>
<dbReference type="EMBL" id="BMFY01000014">
    <property type="protein sequence ID" value="GGA23809.1"/>
    <property type="molecule type" value="Genomic_DNA"/>
</dbReference>